<keyword evidence="1" id="KW-0808">Transferase</keyword>
<keyword evidence="1" id="KW-0418">Kinase</keyword>
<protein>
    <submittedName>
        <fullName evidence="1">Dephospho-CoA kinase/protein folding accessory domain-containing protein</fullName>
    </submittedName>
</protein>
<name>A0A1R3TIA0_9HYPH</name>
<gene>
    <name evidence="1" type="ORF">DSM25559_1640</name>
</gene>
<dbReference type="EMBL" id="FMUE01000003">
    <property type="protein sequence ID" value="SCX17829.1"/>
    <property type="molecule type" value="Genomic_DNA"/>
</dbReference>
<dbReference type="PANTHER" id="PTHR34822:SF1">
    <property type="entry name" value="GRPB FAMILY PROTEIN"/>
    <property type="match status" value="1"/>
</dbReference>
<organism evidence="1 2">
    <name type="scientific">Agrobacterium rosae</name>
    <dbReference type="NCBI Taxonomy" id="1972867"/>
    <lineage>
        <taxon>Bacteria</taxon>
        <taxon>Pseudomonadati</taxon>
        <taxon>Pseudomonadota</taxon>
        <taxon>Alphaproteobacteria</taxon>
        <taxon>Hyphomicrobiales</taxon>
        <taxon>Rhizobiaceae</taxon>
        <taxon>Rhizobium/Agrobacterium group</taxon>
        <taxon>Agrobacterium</taxon>
    </lineage>
</organism>
<dbReference type="InterPro" id="IPR043519">
    <property type="entry name" value="NT_sf"/>
</dbReference>
<dbReference type="AlphaFoldDB" id="A0A1R3TIA0"/>
<evidence type="ECO:0000313" key="2">
    <source>
        <dbReference type="Proteomes" id="UP000187891"/>
    </source>
</evidence>
<dbReference type="Proteomes" id="UP000187891">
    <property type="component" value="Unassembled WGS sequence"/>
</dbReference>
<dbReference type="Pfam" id="PF04229">
    <property type="entry name" value="GrpB"/>
    <property type="match status" value="1"/>
</dbReference>
<reference evidence="2" key="1">
    <citation type="submission" date="2016-10" db="EMBL/GenBank/DDBJ databases">
        <authorList>
            <person name="Wibberg D."/>
        </authorList>
    </citation>
    <scope>NUCLEOTIDE SEQUENCE [LARGE SCALE GENOMIC DNA]</scope>
</reference>
<dbReference type="SUPFAM" id="SSF81301">
    <property type="entry name" value="Nucleotidyltransferase"/>
    <property type="match status" value="1"/>
</dbReference>
<accession>A0A1R3TIA0</accession>
<evidence type="ECO:0000313" key="1">
    <source>
        <dbReference type="EMBL" id="SCX17829.1"/>
    </source>
</evidence>
<dbReference type="InterPro" id="IPR007344">
    <property type="entry name" value="GrpB/CoaE"/>
</dbReference>
<dbReference type="STRING" id="1907666.DSM25559_1640"/>
<sequence>MGAMVEIVRHDPSWVFVYAAIKDHLKKLLGSCVEDIHHIGSTAVPGLDAKPFIDVDIILSNTGDMSKCRMLLERAGYEARGSRHGDGVWAFMIRSPLPGQRIYLCPPNSETHKRRKLFRDILRSHDDIRQDYAALKKVLAEHHSHDGDAYTVAKTDFIRNILSRHQNIHDAGTSRQNPPR</sequence>
<proteinExistence type="predicted"/>
<dbReference type="GO" id="GO:0016301">
    <property type="term" value="F:kinase activity"/>
    <property type="evidence" value="ECO:0007669"/>
    <property type="project" value="UniProtKB-KW"/>
</dbReference>
<dbReference type="Gene3D" id="3.30.460.10">
    <property type="entry name" value="Beta Polymerase, domain 2"/>
    <property type="match status" value="1"/>
</dbReference>
<dbReference type="PANTHER" id="PTHR34822">
    <property type="entry name" value="GRPB DOMAIN PROTEIN (AFU_ORTHOLOGUE AFUA_1G01530)"/>
    <property type="match status" value="1"/>
</dbReference>